<dbReference type="InterPro" id="IPR050095">
    <property type="entry name" value="ECF_ABC_transporter_ATP-bd"/>
</dbReference>
<dbReference type="SUPFAM" id="SSF52540">
    <property type="entry name" value="P-loop containing nucleoside triphosphate hydrolases"/>
    <property type="match status" value="1"/>
</dbReference>
<evidence type="ECO:0000256" key="3">
    <source>
        <dbReference type="ARBA" id="ARBA00022840"/>
    </source>
</evidence>
<dbReference type="PROSITE" id="PS50893">
    <property type="entry name" value="ABC_TRANSPORTER_2"/>
    <property type="match status" value="1"/>
</dbReference>
<protein>
    <submittedName>
        <fullName evidence="5">ABC transporter ATP-binding protein YlmA</fullName>
        <ecNumber evidence="5">3.6.3.-</ecNumber>
    </submittedName>
</protein>
<evidence type="ECO:0000256" key="1">
    <source>
        <dbReference type="ARBA" id="ARBA00022448"/>
    </source>
</evidence>
<dbReference type="Gene3D" id="3.40.50.300">
    <property type="entry name" value="P-loop containing nucleotide triphosphate hydrolases"/>
    <property type="match status" value="1"/>
</dbReference>
<name>A0ABX5XWY5_9BACT</name>
<keyword evidence="6" id="KW-1185">Reference proteome</keyword>
<dbReference type="EMBL" id="CP036432">
    <property type="protein sequence ID" value="QDV86533.1"/>
    <property type="molecule type" value="Genomic_DNA"/>
</dbReference>
<evidence type="ECO:0000313" key="5">
    <source>
        <dbReference type="EMBL" id="QDV86533.1"/>
    </source>
</evidence>
<sequence>MGSGGLGTTKRSAWLILYKLDVGTGGFDSVLRFSFFLEQTPILDTPLIEIENVSVFREQTQILRGVSVRIPRKRHTAVLGPNGSGKSSLLKLLTRDFYPSVEAQGHQGTVLILGESDWEVSRLRRRMGIVTPALDYEFSSGRTGRMTVSEAVASGFTATRLKEFGPRVDQAMADAIAGAIETVKMSDLSGRTLSTLSTGERRRVMIARAIVHDPDIFVLDEPTNGLDMTARALFLEILDSITKQDAMMMVLVTHHIDEIPPAMNHVIMLDQGRVTFDGPKADGLTAPRISSLFRADVHVDARRDGWYRSEMVGLSQG</sequence>
<organism evidence="5 6">
    <name type="scientific">Stieleria magnilauensis</name>
    <dbReference type="NCBI Taxonomy" id="2527963"/>
    <lineage>
        <taxon>Bacteria</taxon>
        <taxon>Pseudomonadati</taxon>
        <taxon>Planctomycetota</taxon>
        <taxon>Planctomycetia</taxon>
        <taxon>Pirellulales</taxon>
        <taxon>Pirellulaceae</taxon>
        <taxon>Stieleria</taxon>
    </lineage>
</organism>
<evidence type="ECO:0000256" key="2">
    <source>
        <dbReference type="ARBA" id="ARBA00022741"/>
    </source>
</evidence>
<reference evidence="5 6" key="1">
    <citation type="submission" date="2019-02" db="EMBL/GenBank/DDBJ databases">
        <title>Deep-cultivation of Planctomycetes and their phenomic and genomic characterization uncovers novel biology.</title>
        <authorList>
            <person name="Wiegand S."/>
            <person name="Jogler M."/>
            <person name="Boedeker C."/>
            <person name="Pinto D."/>
            <person name="Vollmers J."/>
            <person name="Rivas-Marin E."/>
            <person name="Kohn T."/>
            <person name="Peeters S.H."/>
            <person name="Heuer A."/>
            <person name="Rast P."/>
            <person name="Oberbeckmann S."/>
            <person name="Bunk B."/>
            <person name="Jeske O."/>
            <person name="Meyerdierks A."/>
            <person name="Storesund J.E."/>
            <person name="Kallscheuer N."/>
            <person name="Luecker S."/>
            <person name="Lage O.M."/>
            <person name="Pohl T."/>
            <person name="Merkel B.J."/>
            <person name="Hornburger P."/>
            <person name="Mueller R.-W."/>
            <person name="Bruemmer F."/>
            <person name="Labrenz M."/>
            <person name="Spormann A.M."/>
            <person name="Op den Camp H."/>
            <person name="Overmann J."/>
            <person name="Amann R."/>
            <person name="Jetten M.S.M."/>
            <person name="Mascher T."/>
            <person name="Medema M.H."/>
            <person name="Devos D.P."/>
            <person name="Kaster A.-K."/>
            <person name="Ovreas L."/>
            <person name="Rohde M."/>
            <person name="Galperin M.Y."/>
            <person name="Jogler C."/>
        </authorList>
    </citation>
    <scope>NUCLEOTIDE SEQUENCE [LARGE SCALE GENOMIC DNA]</scope>
    <source>
        <strain evidence="5 6">TBK1r</strain>
    </source>
</reference>
<dbReference type="InterPro" id="IPR003593">
    <property type="entry name" value="AAA+_ATPase"/>
</dbReference>
<dbReference type="EC" id="3.6.3.-" evidence="5"/>
<accession>A0ABX5XWY5</accession>
<dbReference type="SMART" id="SM00382">
    <property type="entry name" value="AAA"/>
    <property type="match status" value="1"/>
</dbReference>
<dbReference type="InterPro" id="IPR003439">
    <property type="entry name" value="ABC_transporter-like_ATP-bd"/>
</dbReference>
<keyword evidence="3 5" id="KW-0067">ATP-binding</keyword>
<keyword evidence="5" id="KW-0378">Hydrolase</keyword>
<dbReference type="Pfam" id="PF00005">
    <property type="entry name" value="ABC_tran"/>
    <property type="match status" value="1"/>
</dbReference>
<evidence type="ECO:0000313" key="6">
    <source>
        <dbReference type="Proteomes" id="UP000318081"/>
    </source>
</evidence>
<proteinExistence type="predicted"/>
<dbReference type="GO" id="GO:0016787">
    <property type="term" value="F:hydrolase activity"/>
    <property type="evidence" value="ECO:0007669"/>
    <property type="project" value="UniProtKB-KW"/>
</dbReference>
<dbReference type="PANTHER" id="PTHR43553:SF3">
    <property type="entry name" value="ABC TRANSPORTER ATP-BINDING PROTEIN MODF"/>
    <property type="match status" value="1"/>
</dbReference>
<keyword evidence="2" id="KW-0547">Nucleotide-binding</keyword>
<dbReference type="Proteomes" id="UP000318081">
    <property type="component" value="Chromosome"/>
</dbReference>
<keyword evidence="1" id="KW-0813">Transport</keyword>
<dbReference type="InterPro" id="IPR027417">
    <property type="entry name" value="P-loop_NTPase"/>
</dbReference>
<dbReference type="GO" id="GO:0005524">
    <property type="term" value="F:ATP binding"/>
    <property type="evidence" value="ECO:0007669"/>
    <property type="project" value="UniProtKB-KW"/>
</dbReference>
<gene>
    <name evidence="5" type="primary">ylmA</name>
    <name evidence="5" type="ORF">TBK1r_55520</name>
</gene>
<feature type="domain" description="ABC transporter" evidence="4">
    <location>
        <begin position="48"/>
        <end position="296"/>
    </location>
</feature>
<evidence type="ECO:0000259" key="4">
    <source>
        <dbReference type="PROSITE" id="PS50893"/>
    </source>
</evidence>
<dbReference type="PANTHER" id="PTHR43553">
    <property type="entry name" value="HEAVY METAL TRANSPORTER"/>
    <property type="match status" value="1"/>
</dbReference>